<keyword evidence="5" id="KW-0503">Monooxygenase</keyword>
<dbReference type="GO" id="GO:0050660">
    <property type="term" value="F:flavin adenine dinucleotide binding"/>
    <property type="evidence" value="ECO:0007669"/>
    <property type="project" value="InterPro"/>
</dbReference>
<dbReference type="GO" id="GO:0004499">
    <property type="term" value="F:N,N-dimethylaniline monooxygenase activity"/>
    <property type="evidence" value="ECO:0007669"/>
    <property type="project" value="InterPro"/>
</dbReference>
<reference evidence="5 6" key="1">
    <citation type="submission" date="2015-11" db="EMBL/GenBank/DDBJ databases">
        <title>Expanding the genomic diversity of Burkholderia species for the development of highly accurate diagnostics.</title>
        <authorList>
            <person name="Sahl J."/>
            <person name="Keim P."/>
            <person name="Wagner D."/>
        </authorList>
    </citation>
    <scope>NUCLEOTIDE SEQUENCE [LARGE SCALE GENOMIC DNA]</scope>
    <source>
        <strain evidence="5 6">TSV85</strain>
    </source>
</reference>
<feature type="region of interest" description="Disordered" evidence="4">
    <location>
        <begin position="510"/>
        <end position="534"/>
    </location>
</feature>
<dbReference type="GO" id="GO:0050661">
    <property type="term" value="F:NADP binding"/>
    <property type="evidence" value="ECO:0007669"/>
    <property type="project" value="InterPro"/>
</dbReference>
<sequence length="534" mass="59975">MNARSKLPLVPLDSANAEETLDIAIIGTGFSGLGMAIRLRQTGHEDFAVFEKADSVGGTWRDNHYPGCACDVQSHVYSFSFAPNPNWTRMFAPQPEIRTYLEDCAQRFGVYPHLRFDHELVNATYDEAARRWRLAFANGKRVVARVLVSGMGGLSRAALPDIPGIERFKGEAFHSQHWNHDYPLEGKRVAVIGTGASAIQFVPQIAPRVARLSLFQRTPPWIMPKPDRAINGLEQWLFRNLPFTQKLLRSGLYWMLESRVLGFAVHPSAMKLVQKLALRHLHRQISEPELRAAVTPDYTIGCKRILISNDYYPALTRKNVDVVTTGIERIEEDAVVTKDGKRHEVDCLIYGTGFQINNPFPRGTIIGRGGVDVVDTWRDGLHAYLGATVPGYPNWFILMGPNTGLGHNSMVYIIESQIEYVLGALKSMRTERVEAIDVRPSVEHDYNDRIQTKLKGTVWSTGGCNSWYLDPKTGRNTTLWPDFTWRFRQETECFSMLAYQPYYYESKPRDAQRTAPADAPAPAPAAAAPAPAEA</sequence>
<keyword evidence="3" id="KW-0560">Oxidoreductase</keyword>
<feature type="compositionally biased region" description="Low complexity" evidence="4">
    <location>
        <begin position="515"/>
        <end position="534"/>
    </location>
</feature>
<dbReference type="InterPro" id="IPR020946">
    <property type="entry name" value="Flavin_mOase-like"/>
</dbReference>
<evidence type="ECO:0000256" key="4">
    <source>
        <dbReference type="SAM" id="MobiDB-lite"/>
    </source>
</evidence>
<dbReference type="InterPro" id="IPR051209">
    <property type="entry name" value="FAD-bind_Monooxygenase_sf"/>
</dbReference>
<evidence type="ECO:0000256" key="2">
    <source>
        <dbReference type="ARBA" id="ARBA00022827"/>
    </source>
</evidence>
<protein>
    <submittedName>
        <fullName evidence="5">4-hydroxyacetophenone monooxygenase</fullName>
    </submittedName>
</protein>
<dbReference type="RefSeq" id="WP_059514453.1">
    <property type="nucleotide sequence ID" value="NZ_LOWA01000018.1"/>
</dbReference>
<proteinExistence type="predicted"/>
<dbReference type="PANTHER" id="PTHR42877">
    <property type="entry name" value="L-ORNITHINE N(5)-MONOOXYGENASE-RELATED"/>
    <property type="match status" value="1"/>
</dbReference>
<evidence type="ECO:0000256" key="1">
    <source>
        <dbReference type="ARBA" id="ARBA00022630"/>
    </source>
</evidence>
<comment type="caution">
    <text evidence="5">The sequence shown here is derived from an EMBL/GenBank/DDBJ whole genome shotgun (WGS) entry which is preliminary data.</text>
</comment>
<dbReference type="InterPro" id="IPR036188">
    <property type="entry name" value="FAD/NAD-bd_sf"/>
</dbReference>
<evidence type="ECO:0000313" key="5">
    <source>
        <dbReference type="EMBL" id="KVE28435.1"/>
    </source>
</evidence>
<dbReference type="EMBL" id="LOWA01000018">
    <property type="protein sequence ID" value="KVE28435.1"/>
    <property type="molecule type" value="Genomic_DNA"/>
</dbReference>
<dbReference type="SUPFAM" id="SSF51905">
    <property type="entry name" value="FAD/NAD(P)-binding domain"/>
    <property type="match status" value="2"/>
</dbReference>
<dbReference type="OrthoDB" id="9766402at2"/>
<accession>A0A103E5A6</accession>
<gene>
    <name evidence="5" type="ORF">WS67_06675</name>
</gene>
<dbReference type="Gene3D" id="3.50.50.60">
    <property type="entry name" value="FAD/NAD(P)-binding domain"/>
    <property type="match status" value="2"/>
</dbReference>
<dbReference type="AlphaFoldDB" id="A0A103E5A6"/>
<dbReference type="Proteomes" id="UP000062788">
    <property type="component" value="Unassembled WGS sequence"/>
</dbReference>
<dbReference type="Pfam" id="PF00743">
    <property type="entry name" value="FMO-like"/>
    <property type="match status" value="1"/>
</dbReference>
<organism evidence="5 6">
    <name type="scientific">Burkholderia singularis</name>
    <dbReference type="NCBI Taxonomy" id="1503053"/>
    <lineage>
        <taxon>Bacteria</taxon>
        <taxon>Pseudomonadati</taxon>
        <taxon>Pseudomonadota</taxon>
        <taxon>Betaproteobacteria</taxon>
        <taxon>Burkholderiales</taxon>
        <taxon>Burkholderiaceae</taxon>
        <taxon>Burkholderia</taxon>
        <taxon>pseudomallei group</taxon>
    </lineage>
</organism>
<evidence type="ECO:0000256" key="3">
    <source>
        <dbReference type="ARBA" id="ARBA00023002"/>
    </source>
</evidence>
<keyword evidence="2" id="KW-0274">FAD</keyword>
<name>A0A103E5A6_9BURK</name>
<dbReference type="PANTHER" id="PTHR42877:SF4">
    <property type="entry name" value="FAD_NAD(P)-BINDING DOMAIN-CONTAINING PROTEIN-RELATED"/>
    <property type="match status" value="1"/>
</dbReference>
<keyword evidence="6" id="KW-1185">Reference proteome</keyword>
<evidence type="ECO:0000313" key="6">
    <source>
        <dbReference type="Proteomes" id="UP000062788"/>
    </source>
</evidence>
<keyword evidence="1" id="KW-0285">Flavoprotein</keyword>